<proteinExistence type="predicted"/>
<protein>
    <submittedName>
        <fullName evidence="1">Uncharacterized protein</fullName>
    </submittedName>
</protein>
<organism evidence="1 2">
    <name type="scientific">Xenorhabdus cabanillasii JM26</name>
    <dbReference type="NCBI Taxonomy" id="1427517"/>
    <lineage>
        <taxon>Bacteria</taxon>
        <taxon>Pseudomonadati</taxon>
        <taxon>Pseudomonadota</taxon>
        <taxon>Gammaproteobacteria</taxon>
        <taxon>Enterobacterales</taxon>
        <taxon>Morganellaceae</taxon>
        <taxon>Xenorhabdus</taxon>
    </lineage>
</organism>
<sequence length="38" mass="3856">MIYSQGTLSIVSGSAIARGTGTQFKNNLNGMAQIPGAT</sequence>
<evidence type="ECO:0000313" key="1">
    <source>
        <dbReference type="EMBL" id="CDL79839.1"/>
    </source>
</evidence>
<gene>
    <name evidence="1" type="ORF">XCR1_1250016</name>
</gene>
<name>W1IN26_9GAMM</name>
<evidence type="ECO:0000313" key="2">
    <source>
        <dbReference type="Proteomes" id="UP000019197"/>
    </source>
</evidence>
<dbReference type="Proteomes" id="UP000019197">
    <property type="component" value="Unassembled WGS sequence"/>
</dbReference>
<reference evidence="1 2" key="1">
    <citation type="submission" date="2013-11" db="EMBL/GenBank/DDBJ databases">
        <title>Draft genome sequence and annotation of the entomopathogenic bacterium, Xenorhabdus cabanillasi strain JM26.</title>
        <authorList>
            <person name="Gualtieri M."/>
            <person name="Ogier J.C."/>
            <person name="Pages S."/>
            <person name="Givaudan A."/>
            <person name="Gaudriault S."/>
        </authorList>
    </citation>
    <scope>NUCLEOTIDE SEQUENCE [LARGE SCALE GENOMIC DNA]</scope>
    <source>
        <strain evidence="1 2">JM26</strain>
    </source>
</reference>
<dbReference type="EMBL" id="CBXE010000030">
    <property type="protein sequence ID" value="CDL79839.1"/>
    <property type="molecule type" value="Genomic_DNA"/>
</dbReference>
<accession>W1IN26</accession>
<comment type="caution">
    <text evidence="1">The sequence shown here is derived from an EMBL/GenBank/DDBJ whole genome shotgun (WGS) entry which is preliminary data.</text>
</comment>
<dbReference type="AlphaFoldDB" id="W1IN26"/>